<protein>
    <recommendedName>
        <fullName evidence="6">FYVE-type domain-containing protein</fullName>
    </recommendedName>
</protein>
<proteinExistence type="predicted"/>
<feature type="compositionally biased region" description="Polar residues" evidence="5">
    <location>
        <begin position="1"/>
        <end position="16"/>
    </location>
</feature>
<dbReference type="GO" id="GO:0035091">
    <property type="term" value="F:phosphatidylinositol binding"/>
    <property type="evidence" value="ECO:0007669"/>
    <property type="project" value="TreeGrafter"/>
</dbReference>
<dbReference type="CDD" id="cd11526">
    <property type="entry name" value="SYLF_FYVE"/>
    <property type="match status" value="1"/>
</dbReference>
<dbReference type="PROSITE" id="PS50178">
    <property type="entry name" value="ZF_FYVE"/>
    <property type="match status" value="1"/>
</dbReference>
<evidence type="ECO:0000313" key="7">
    <source>
        <dbReference type="EMBL" id="KAJ6416771.1"/>
    </source>
</evidence>
<feature type="region of interest" description="Disordered" evidence="5">
    <location>
        <begin position="1"/>
        <end position="39"/>
    </location>
</feature>
<keyword evidence="2 4" id="KW-0863">Zinc-finger</keyword>
<evidence type="ECO:0000313" key="8">
    <source>
        <dbReference type="Proteomes" id="UP001162972"/>
    </source>
</evidence>
<evidence type="ECO:0000256" key="3">
    <source>
        <dbReference type="ARBA" id="ARBA00022833"/>
    </source>
</evidence>
<dbReference type="InterPro" id="IPR051702">
    <property type="entry name" value="SH3_domain_YSC84-like"/>
</dbReference>
<evidence type="ECO:0000259" key="6">
    <source>
        <dbReference type="PROSITE" id="PS50178"/>
    </source>
</evidence>
<dbReference type="PANTHER" id="PTHR15629:SF43">
    <property type="entry name" value="RING_FYVE_PHD-TYPE ZINC FINGER FAMILY PROTEIN"/>
    <property type="match status" value="1"/>
</dbReference>
<evidence type="ECO:0000256" key="4">
    <source>
        <dbReference type="PROSITE-ProRule" id="PRU00091"/>
    </source>
</evidence>
<evidence type="ECO:0000256" key="1">
    <source>
        <dbReference type="ARBA" id="ARBA00022723"/>
    </source>
</evidence>
<dbReference type="Gene3D" id="3.30.40.10">
    <property type="entry name" value="Zinc/RING finger domain, C3HC4 (zinc finger)"/>
    <property type="match status" value="1"/>
</dbReference>
<dbReference type="CDD" id="cd00065">
    <property type="entry name" value="FYVE_like_SF"/>
    <property type="match status" value="1"/>
</dbReference>
<gene>
    <name evidence="7" type="ORF">OIU84_002612</name>
</gene>
<name>A0AAD6P5I4_9ROSI</name>
<dbReference type="EMBL" id="JAPFFJ010000011">
    <property type="protein sequence ID" value="KAJ6416771.1"/>
    <property type="molecule type" value="Genomic_DNA"/>
</dbReference>
<dbReference type="InterPro" id="IPR011011">
    <property type="entry name" value="Znf_FYVE_PHD"/>
</dbReference>
<accession>A0AAD6P5I4</accession>
<dbReference type="Pfam" id="PF04366">
    <property type="entry name" value="Ysc84"/>
    <property type="match status" value="1"/>
</dbReference>
<reference evidence="7 8" key="1">
    <citation type="journal article" date="2023" name="Int. J. Mol. Sci.">
        <title>De Novo Assembly and Annotation of 11 Diverse Shrub Willow (Salix) Genomes Reveals Novel Gene Organization in Sex-Linked Regions.</title>
        <authorList>
            <person name="Hyden B."/>
            <person name="Feng K."/>
            <person name="Yates T.B."/>
            <person name="Jawdy S."/>
            <person name="Cereghino C."/>
            <person name="Smart L.B."/>
            <person name="Muchero W."/>
        </authorList>
    </citation>
    <scope>NUCLEOTIDE SEQUENCE [LARGE SCALE GENOMIC DNA]</scope>
    <source>
        <tissue evidence="7">Shoot tip</tissue>
    </source>
</reference>
<dbReference type="InterPro" id="IPR000306">
    <property type="entry name" value="Znf_FYVE"/>
</dbReference>
<keyword evidence="3" id="KW-0862">Zinc</keyword>
<dbReference type="InterPro" id="IPR007461">
    <property type="entry name" value="Ysc84_actin-binding"/>
</dbReference>
<feature type="domain" description="FYVE-type" evidence="6">
    <location>
        <begin position="191"/>
        <end position="232"/>
    </location>
</feature>
<evidence type="ECO:0000256" key="5">
    <source>
        <dbReference type="SAM" id="MobiDB-lite"/>
    </source>
</evidence>
<comment type="caution">
    <text evidence="7">The sequence shown here is derived from an EMBL/GenBank/DDBJ whole genome shotgun (WGS) entry which is preliminary data.</text>
</comment>
<dbReference type="SUPFAM" id="SSF57903">
    <property type="entry name" value="FYVE/PHD zinc finger"/>
    <property type="match status" value="1"/>
</dbReference>
<dbReference type="InterPro" id="IPR013083">
    <property type="entry name" value="Znf_RING/FYVE/PHD"/>
</dbReference>
<keyword evidence="1" id="KW-0479">Metal-binding</keyword>
<organism evidence="7 8">
    <name type="scientific">Salix udensis</name>
    <dbReference type="NCBI Taxonomy" id="889485"/>
    <lineage>
        <taxon>Eukaryota</taxon>
        <taxon>Viridiplantae</taxon>
        <taxon>Streptophyta</taxon>
        <taxon>Embryophyta</taxon>
        <taxon>Tracheophyta</taxon>
        <taxon>Spermatophyta</taxon>
        <taxon>Magnoliopsida</taxon>
        <taxon>eudicotyledons</taxon>
        <taxon>Gunneridae</taxon>
        <taxon>Pentapetalae</taxon>
        <taxon>rosids</taxon>
        <taxon>fabids</taxon>
        <taxon>Malpighiales</taxon>
        <taxon>Salicaceae</taxon>
        <taxon>Saliceae</taxon>
        <taxon>Salix</taxon>
    </lineage>
</organism>
<sequence>MEDSPANSGNIQNLDSRTSDFHRPSKSPPSGIGGFGSQTMIRPEKCGTGLCEISENGIDEKREGTKATHQNFRNYFSYDLPHYEETGFWIPVSVPPMIESDCEEWADRGDFHFNGGYFPEGDMGWSQYIGEDSELTMWDVIVEMVHAARGKVNAIASGDLQRCGISWLSSHLLEQAWQEMAQTLNEANFLHHCRFCGGIFCGDCSKGRSLLPVRFRLTDPQRVCDVCCVRLESAQPYLMDQTMEYEIYKAANTIQGYNKVGYLKPEKSIPDAILRRAKGLAIITVAKVGVMVTYNVGTGLVIARREDGSWSPPSAISTLGVGWGAQAGGELTDFIIVLRTTEAVKTFCSYAHLSLGAGVSAAVGITGRAFEADLRTGDGGYAACYTYSCSKGAFVGCSLEGSIVTTRSKENSRFYGRQSISASDIVLGSLPRPPAAAILYHALVDLYQKLER</sequence>
<dbReference type="PANTHER" id="PTHR15629">
    <property type="entry name" value="SH3YL1 PROTEIN"/>
    <property type="match status" value="1"/>
</dbReference>
<keyword evidence="8" id="KW-1185">Reference proteome</keyword>
<dbReference type="Proteomes" id="UP001162972">
    <property type="component" value="Chromosome 11"/>
</dbReference>
<dbReference type="AlphaFoldDB" id="A0AAD6P5I4"/>
<dbReference type="InterPro" id="IPR017455">
    <property type="entry name" value="Znf_FYVE-rel"/>
</dbReference>
<dbReference type="GO" id="GO:0008270">
    <property type="term" value="F:zinc ion binding"/>
    <property type="evidence" value="ECO:0007669"/>
    <property type="project" value="UniProtKB-KW"/>
</dbReference>
<dbReference type="SMART" id="SM00064">
    <property type="entry name" value="FYVE"/>
    <property type="match status" value="1"/>
</dbReference>
<dbReference type="Pfam" id="PF01363">
    <property type="entry name" value="FYVE"/>
    <property type="match status" value="1"/>
</dbReference>
<evidence type="ECO:0000256" key="2">
    <source>
        <dbReference type="ARBA" id="ARBA00022771"/>
    </source>
</evidence>